<dbReference type="PANTHER" id="PTHR43662">
    <property type="match status" value="1"/>
</dbReference>
<keyword evidence="6" id="KW-1185">Reference proteome</keyword>
<dbReference type="AlphaFoldDB" id="A0A1H0LKS9"/>
<dbReference type="PROSITE" id="PS51318">
    <property type="entry name" value="TAT"/>
    <property type="match status" value="1"/>
</dbReference>
<feature type="chain" id="PRO_5011787693" description="DUF1996 domain-containing protein" evidence="3">
    <location>
        <begin position="34"/>
        <end position="666"/>
    </location>
</feature>
<organism evidence="5 6">
    <name type="scientific">Lentzea jiangxiensis</name>
    <dbReference type="NCBI Taxonomy" id="641025"/>
    <lineage>
        <taxon>Bacteria</taxon>
        <taxon>Bacillati</taxon>
        <taxon>Actinomycetota</taxon>
        <taxon>Actinomycetes</taxon>
        <taxon>Pseudonocardiales</taxon>
        <taxon>Pseudonocardiaceae</taxon>
        <taxon>Lentzea</taxon>
    </lineage>
</organism>
<feature type="region of interest" description="Disordered" evidence="2">
    <location>
        <begin position="278"/>
        <end position="324"/>
    </location>
</feature>
<feature type="compositionally biased region" description="Gly residues" evidence="2">
    <location>
        <begin position="445"/>
        <end position="467"/>
    </location>
</feature>
<reference evidence="6" key="1">
    <citation type="submission" date="2016-10" db="EMBL/GenBank/DDBJ databases">
        <authorList>
            <person name="Varghese N."/>
            <person name="Submissions S."/>
        </authorList>
    </citation>
    <scope>NUCLEOTIDE SEQUENCE [LARGE SCALE GENOMIC DNA]</scope>
    <source>
        <strain evidence="6">CGMCC 4.6609</strain>
    </source>
</reference>
<feature type="compositionally biased region" description="Low complexity" evidence="2">
    <location>
        <begin position="281"/>
        <end position="294"/>
    </location>
</feature>
<feature type="compositionally biased region" description="Gly residues" evidence="2">
    <location>
        <begin position="427"/>
        <end position="437"/>
    </location>
</feature>
<dbReference type="STRING" id="641025.SAMN05421507_103358"/>
<evidence type="ECO:0000256" key="3">
    <source>
        <dbReference type="SAM" id="SignalP"/>
    </source>
</evidence>
<feature type="domain" description="DUF1996" evidence="4">
    <location>
        <begin position="502"/>
        <end position="645"/>
    </location>
</feature>
<dbReference type="EMBL" id="FNIX01000003">
    <property type="protein sequence ID" value="SDO68819.1"/>
    <property type="molecule type" value="Genomic_DNA"/>
</dbReference>
<dbReference type="RefSeq" id="WP_176959718.1">
    <property type="nucleotide sequence ID" value="NZ_FNIX01000003.1"/>
</dbReference>
<dbReference type="Pfam" id="PF09362">
    <property type="entry name" value="DUF1996"/>
    <property type="match status" value="1"/>
</dbReference>
<feature type="compositionally biased region" description="Low complexity" evidence="2">
    <location>
        <begin position="307"/>
        <end position="320"/>
    </location>
</feature>
<feature type="signal peptide" evidence="3">
    <location>
        <begin position="1"/>
        <end position="33"/>
    </location>
</feature>
<proteinExistence type="predicted"/>
<keyword evidence="3" id="KW-0732">Signal</keyword>
<feature type="coiled-coil region" evidence="1">
    <location>
        <begin position="344"/>
        <end position="371"/>
    </location>
</feature>
<dbReference type="PANTHER" id="PTHR43662:SF3">
    <property type="entry name" value="DOMAIN PROTEIN, PUTATIVE (AFU_ORTHOLOGUE AFUA_6G11970)-RELATED"/>
    <property type="match status" value="1"/>
</dbReference>
<feature type="region of interest" description="Disordered" evidence="2">
    <location>
        <begin position="424"/>
        <end position="488"/>
    </location>
</feature>
<evidence type="ECO:0000313" key="6">
    <source>
        <dbReference type="Proteomes" id="UP000199691"/>
    </source>
</evidence>
<evidence type="ECO:0000313" key="5">
    <source>
        <dbReference type="EMBL" id="SDO68819.1"/>
    </source>
</evidence>
<evidence type="ECO:0000256" key="2">
    <source>
        <dbReference type="SAM" id="MobiDB-lite"/>
    </source>
</evidence>
<evidence type="ECO:0000259" key="4">
    <source>
        <dbReference type="Pfam" id="PF09362"/>
    </source>
</evidence>
<feature type="region of interest" description="Disordered" evidence="2">
    <location>
        <begin position="197"/>
        <end position="216"/>
    </location>
</feature>
<dbReference type="InterPro" id="IPR018535">
    <property type="entry name" value="DUF1996"/>
</dbReference>
<keyword evidence="1" id="KW-0175">Coiled coil</keyword>
<accession>A0A1H0LKS9</accession>
<name>A0A1H0LKS9_9PSEU</name>
<dbReference type="InterPro" id="IPR006311">
    <property type="entry name" value="TAT_signal"/>
</dbReference>
<sequence>MTHRVTDRRKFRLIASLSAVAVVAAGTATVALAAKNGEPAPVSAFVPIEQVSKNVVEPKVGKNGASGVFRVDCGTNENGKFSADNPVAQPGLKHGAQHVHDFVGNLSISAESTDESLVDSETTCRNGDRSSYFWPVVRINPKANPQSVGSNPDKIKDNGPGEVACPGVANRLPAVPQRVRDEVVKNLQQLAQQLREANDRVSKAQNPADPNFVNNTVLGPLRAKRAATLDRIATAMSRAGRKPNLTPLADCDLRWGHGNHGGGGHGNHSKPRKFAGEGVLQQQPEQAAEQNADQKNADQKNADQKNGNEQNAAGQNGAEQDAATPTIKCPSVREALPGVPDQALDEVDRDLDQLDKQIAEANQRLVTTKGQGGPNFIDNAILGPLKDKRVATIDRIAIAIGRNAEKPQGLDKLAKCGLNEGDEGGENNNGGNNGNNGNGNNNNGGNNGNNNGGNNGNNNGGNNGGGATTTTVAPPPLAAPTGKNLELVGNNGKIVRPAEVKIEYRGNATSKVTAMPKFLKMVTGDAKPTSRGPANARATWTCSGFEDRLSDKYVICPNGSKVMRVHDFAGCWDGQNADSANHRDHVRFADKQTGACPQGFKAIPQLRISISYNISRDIQQKGQYQLDAFPEEEHNPFSDHNDFANVNSDQTMAKIVKCVNDGRRCS</sequence>
<evidence type="ECO:0000256" key="1">
    <source>
        <dbReference type="SAM" id="Coils"/>
    </source>
</evidence>
<protein>
    <recommendedName>
        <fullName evidence="4">DUF1996 domain-containing protein</fullName>
    </recommendedName>
</protein>
<feature type="region of interest" description="Disordered" evidence="2">
    <location>
        <begin position="141"/>
        <end position="161"/>
    </location>
</feature>
<dbReference type="Proteomes" id="UP000199691">
    <property type="component" value="Unassembled WGS sequence"/>
</dbReference>
<gene>
    <name evidence="5" type="ORF">SAMN05421507_103358</name>
</gene>